<reference evidence="5" key="1">
    <citation type="journal article" date="2014" name="Int. J. Syst. Evol. Microbiol.">
        <title>Complete genome sequence of Corynebacterium casei LMG S-19264T (=DSM 44701T), isolated from a smear-ripened cheese.</title>
        <authorList>
            <consortium name="US DOE Joint Genome Institute (JGI-PGF)"/>
            <person name="Walter F."/>
            <person name="Albersmeier A."/>
            <person name="Kalinowski J."/>
            <person name="Ruckert C."/>
        </authorList>
    </citation>
    <scope>NUCLEOTIDE SEQUENCE</scope>
    <source>
        <strain evidence="5">CGMCC 1.15493</strain>
    </source>
</reference>
<comment type="caution">
    <text evidence="5">The sequence shown here is derived from an EMBL/GenBank/DDBJ whole genome shotgun (WGS) entry which is preliminary data.</text>
</comment>
<proteinExistence type="predicted"/>
<evidence type="ECO:0000313" key="6">
    <source>
        <dbReference type="Proteomes" id="UP000613160"/>
    </source>
</evidence>
<protein>
    <submittedName>
        <fullName evidence="5">MarR family transcriptional regulator</fullName>
    </submittedName>
</protein>
<reference evidence="5" key="2">
    <citation type="submission" date="2020-09" db="EMBL/GenBank/DDBJ databases">
        <authorList>
            <person name="Sun Q."/>
            <person name="Zhou Y."/>
        </authorList>
    </citation>
    <scope>NUCLEOTIDE SEQUENCE</scope>
    <source>
        <strain evidence="5">CGMCC 1.15493</strain>
    </source>
</reference>
<dbReference type="Proteomes" id="UP000613160">
    <property type="component" value="Unassembled WGS sequence"/>
</dbReference>
<dbReference type="InterPro" id="IPR000835">
    <property type="entry name" value="HTH_MarR-typ"/>
</dbReference>
<dbReference type="InterPro" id="IPR036390">
    <property type="entry name" value="WH_DNA-bd_sf"/>
</dbReference>
<name>A0A916Y9P5_9HYPH</name>
<dbReference type="PANTHER" id="PTHR33164">
    <property type="entry name" value="TRANSCRIPTIONAL REGULATOR, MARR FAMILY"/>
    <property type="match status" value="1"/>
</dbReference>
<dbReference type="SUPFAM" id="SSF46785">
    <property type="entry name" value="Winged helix' DNA-binding domain"/>
    <property type="match status" value="1"/>
</dbReference>
<accession>A0A916Y9P5</accession>
<dbReference type="Pfam" id="PF01047">
    <property type="entry name" value="MarR"/>
    <property type="match status" value="1"/>
</dbReference>
<dbReference type="PANTHER" id="PTHR33164:SF64">
    <property type="entry name" value="TRANSCRIPTIONAL REGULATOR SLYA"/>
    <property type="match status" value="1"/>
</dbReference>
<dbReference type="InterPro" id="IPR036388">
    <property type="entry name" value="WH-like_DNA-bd_sf"/>
</dbReference>
<keyword evidence="6" id="KW-1185">Reference proteome</keyword>
<keyword evidence="3" id="KW-0804">Transcription</keyword>
<dbReference type="AlphaFoldDB" id="A0A916Y9P5"/>
<dbReference type="SMART" id="SM00347">
    <property type="entry name" value="HTH_MARR"/>
    <property type="match status" value="1"/>
</dbReference>
<evidence type="ECO:0000256" key="2">
    <source>
        <dbReference type="ARBA" id="ARBA00023125"/>
    </source>
</evidence>
<evidence type="ECO:0000256" key="3">
    <source>
        <dbReference type="ARBA" id="ARBA00023163"/>
    </source>
</evidence>
<evidence type="ECO:0000259" key="4">
    <source>
        <dbReference type="PROSITE" id="PS50995"/>
    </source>
</evidence>
<dbReference type="GO" id="GO:0003700">
    <property type="term" value="F:DNA-binding transcription factor activity"/>
    <property type="evidence" value="ECO:0007669"/>
    <property type="project" value="InterPro"/>
</dbReference>
<evidence type="ECO:0000313" key="5">
    <source>
        <dbReference type="EMBL" id="GGD36048.1"/>
    </source>
</evidence>
<feature type="domain" description="HTH marR-type" evidence="4">
    <location>
        <begin position="7"/>
        <end position="149"/>
    </location>
</feature>
<organism evidence="5 6">
    <name type="scientific">Aureimonas glaciei</name>
    <dbReference type="NCBI Taxonomy" id="1776957"/>
    <lineage>
        <taxon>Bacteria</taxon>
        <taxon>Pseudomonadati</taxon>
        <taxon>Pseudomonadota</taxon>
        <taxon>Alphaproteobacteria</taxon>
        <taxon>Hyphomicrobiales</taxon>
        <taxon>Aurantimonadaceae</taxon>
        <taxon>Aureimonas</taxon>
    </lineage>
</organism>
<keyword evidence="1" id="KW-0805">Transcription regulation</keyword>
<dbReference type="RefSeq" id="WP_188854589.1">
    <property type="nucleotide sequence ID" value="NZ_BMJJ01000013.1"/>
</dbReference>
<dbReference type="GO" id="GO:0003677">
    <property type="term" value="F:DNA binding"/>
    <property type="evidence" value="ECO:0007669"/>
    <property type="project" value="UniProtKB-KW"/>
</dbReference>
<dbReference type="PROSITE" id="PS50995">
    <property type="entry name" value="HTH_MARR_2"/>
    <property type="match status" value="1"/>
</dbReference>
<dbReference type="GO" id="GO:0006950">
    <property type="term" value="P:response to stress"/>
    <property type="evidence" value="ECO:0007669"/>
    <property type="project" value="TreeGrafter"/>
</dbReference>
<dbReference type="Gene3D" id="1.10.10.10">
    <property type="entry name" value="Winged helix-like DNA-binding domain superfamily/Winged helix DNA-binding domain"/>
    <property type="match status" value="1"/>
</dbReference>
<gene>
    <name evidence="5" type="ORF">GCM10011335_43790</name>
</gene>
<evidence type="ECO:0000256" key="1">
    <source>
        <dbReference type="ARBA" id="ARBA00023015"/>
    </source>
</evidence>
<dbReference type="EMBL" id="BMJJ01000013">
    <property type="protein sequence ID" value="GGD36048.1"/>
    <property type="molecule type" value="Genomic_DNA"/>
</dbReference>
<sequence length="160" mass="17825">MPNEDINYPAGFMLADVARLMRVELDKSIAESGLDLSAGDIRALMNIARFFDGVRQCDIAKGMHVEPMTISAYLDRLESSNLVRRQADPRDRRARVVHVTDTAAMVLQQVQPMLATVYDNAMLGVADEARLCTETSLEIARTNLSRQRYLGSDMMRAGGF</sequence>
<dbReference type="InterPro" id="IPR039422">
    <property type="entry name" value="MarR/SlyA-like"/>
</dbReference>
<keyword evidence="2" id="KW-0238">DNA-binding</keyword>